<evidence type="ECO:0000256" key="10">
    <source>
        <dbReference type="SAM" id="MobiDB-lite"/>
    </source>
</evidence>
<dbReference type="Pfam" id="PF00664">
    <property type="entry name" value="ABC_membrane"/>
    <property type="match status" value="2"/>
</dbReference>
<feature type="transmembrane region" description="Helical" evidence="11">
    <location>
        <begin position="748"/>
        <end position="775"/>
    </location>
</feature>
<feature type="region of interest" description="Disordered" evidence="10">
    <location>
        <begin position="630"/>
        <end position="672"/>
    </location>
</feature>
<dbReference type="InterPro" id="IPR017871">
    <property type="entry name" value="ABC_transporter-like_CS"/>
</dbReference>
<dbReference type="GO" id="GO:0005743">
    <property type="term" value="C:mitochondrial inner membrane"/>
    <property type="evidence" value="ECO:0007669"/>
    <property type="project" value="TreeGrafter"/>
</dbReference>
<feature type="transmembrane region" description="Helical" evidence="11">
    <location>
        <begin position="973"/>
        <end position="991"/>
    </location>
</feature>
<gene>
    <name evidence="14" type="ORF">CYNAS_LOCUS13828</name>
</gene>
<proteinExistence type="inferred from homology"/>
<feature type="domain" description="ABC transmembrane type-1" evidence="13">
    <location>
        <begin position="708"/>
        <end position="996"/>
    </location>
</feature>
<feature type="transmembrane region" description="Helical" evidence="11">
    <location>
        <begin position="855"/>
        <end position="874"/>
    </location>
</feature>
<keyword evidence="9 11" id="KW-0472">Membrane</keyword>
<evidence type="ECO:0008006" key="16">
    <source>
        <dbReference type="Google" id="ProtNLM"/>
    </source>
</evidence>
<evidence type="ECO:0000256" key="4">
    <source>
        <dbReference type="ARBA" id="ARBA00022692"/>
    </source>
</evidence>
<dbReference type="Gene3D" id="1.20.1560.10">
    <property type="entry name" value="ABC transporter type 1, transmembrane domain"/>
    <property type="match status" value="1"/>
</dbReference>
<dbReference type="InterPro" id="IPR003439">
    <property type="entry name" value="ABC_transporter-like_ATP-bd"/>
</dbReference>
<feature type="transmembrane region" description="Helical" evidence="11">
    <location>
        <begin position="315"/>
        <end position="333"/>
    </location>
</feature>
<feature type="transmembrane region" description="Helical" evidence="11">
    <location>
        <begin position="105"/>
        <end position="126"/>
    </location>
</feature>
<comment type="subcellular location">
    <subcellularLocation>
        <location evidence="1">Membrane</location>
        <topology evidence="1">Multi-pass membrane protein</topology>
    </subcellularLocation>
</comment>
<evidence type="ECO:0000259" key="12">
    <source>
        <dbReference type="PROSITE" id="PS50893"/>
    </source>
</evidence>
<dbReference type="AlphaFoldDB" id="A0AA36H130"/>
<keyword evidence="7" id="KW-0067">ATP-binding</keyword>
<feature type="transmembrane region" description="Helical" evidence="11">
    <location>
        <begin position="177"/>
        <end position="197"/>
    </location>
</feature>
<dbReference type="InterPro" id="IPR027417">
    <property type="entry name" value="P-loop_NTPase"/>
</dbReference>
<keyword evidence="15" id="KW-1185">Reference proteome</keyword>
<dbReference type="CDD" id="cd18577">
    <property type="entry name" value="ABC_6TM_Pgp_ABCB1_D1_like"/>
    <property type="match status" value="1"/>
</dbReference>
<evidence type="ECO:0000256" key="11">
    <source>
        <dbReference type="SAM" id="Phobius"/>
    </source>
</evidence>
<dbReference type="PROSITE" id="PS50893">
    <property type="entry name" value="ABC_TRANSPORTER_2"/>
    <property type="match status" value="2"/>
</dbReference>
<dbReference type="CDD" id="cd03249">
    <property type="entry name" value="ABC_MTABC3_MDL1_MDL2"/>
    <property type="match status" value="2"/>
</dbReference>
<protein>
    <recommendedName>
        <fullName evidence="16">p-glycoprotein</fullName>
    </recommendedName>
</protein>
<feature type="transmembrane region" description="Helical" evidence="11">
    <location>
        <begin position="48"/>
        <end position="71"/>
    </location>
</feature>
<evidence type="ECO:0000256" key="2">
    <source>
        <dbReference type="ARBA" id="ARBA00007577"/>
    </source>
</evidence>
<feature type="transmembrane region" description="Helical" evidence="11">
    <location>
        <begin position="704"/>
        <end position="728"/>
    </location>
</feature>
<feature type="transmembrane region" description="Helical" evidence="11">
    <location>
        <begin position="832"/>
        <end position="849"/>
    </location>
</feature>
<comment type="similarity">
    <text evidence="2">Belongs to the ABC transporter superfamily. ABCB family. Multidrug resistance exporter (TC 3.A.1.201) subfamily.</text>
</comment>
<dbReference type="GO" id="GO:0016887">
    <property type="term" value="F:ATP hydrolysis activity"/>
    <property type="evidence" value="ECO:0007669"/>
    <property type="project" value="InterPro"/>
</dbReference>
<dbReference type="GO" id="GO:0090374">
    <property type="term" value="P:oligopeptide export from mitochondrion"/>
    <property type="evidence" value="ECO:0007669"/>
    <property type="project" value="TreeGrafter"/>
</dbReference>
<dbReference type="SUPFAM" id="SSF52540">
    <property type="entry name" value="P-loop containing nucleoside triphosphate hydrolases"/>
    <property type="match status" value="2"/>
</dbReference>
<feature type="transmembrane region" description="Helical" evidence="11">
    <location>
        <begin position="938"/>
        <end position="961"/>
    </location>
</feature>
<reference evidence="14" key="1">
    <citation type="submission" date="2023-07" db="EMBL/GenBank/DDBJ databases">
        <authorList>
            <consortium name="CYATHOMIX"/>
        </authorList>
    </citation>
    <scope>NUCLEOTIDE SEQUENCE</scope>
    <source>
        <strain evidence="14">N/A</strain>
    </source>
</reference>
<feature type="compositionally biased region" description="Basic and acidic residues" evidence="10">
    <location>
        <begin position="648"/>
        <end position="672"/>
    </location>
</feature>
<feature type="region of interest" description="Disordered" evidence="10">
    <location>
        <begin position="1"/>
        <end position="28"/>
    </location>
</feature>
<accession>A0AA36H130</accession>
<feature type="domain" description="ABC transporter" evidence="12">
    <location>
        <begin position="1030"/>
        <end position="1268"/>
    </location>
</feature>
<dbReference type="FunFam" id="3.40.50.300:FF:002283">
    <property type="entry name" value="p-GlycoProtein related"/>
    <property type="match status" value="1"/>
</dbReference>
<feature type="domain" description="ABC transmembrane type-1" evidence="13">
    <location>
        <begin position="51"/>
        <end position="344"/>
    </location>
</feature>
<keyword evidence="3" id="KW-0813">Transport</keyword>
<dbReference type="SUPFAM" id="SSF90123">
    <property type="entry name" value="ABC transporter transmembrane region"/>
    <property type="match status" value="2"/>
</dbReference>
<evidence type="ECO:0000313" key="14">
    <source>
        <dbReference type="EMBL" id="CAJ0601845.1"/>
    </source>
</evidence>
<dbReference type="InterPro" id="IPR036640">
    <property type="entry name" value="ABC1_TM_sf"/>
</dbReference>
<feature type="compositionally biased region" description="Basic and acidic residues" evidence="10">
    <location>
        <begin position="1"/>
        <end position="13"/>
    </location>
</feature>
<dbReference type="PROSITE" id="PS50929">
    <property type="entry name" value="ABC_TM1F"/>
    <property type="match status" value="2"/>
</dbReference>
<dbReference type="InterPro" id="IPR003593">
    <property type="entry name" value="AAA+_ATPase"/>
</dbReference>
<keyword evidence="5" id="KW-0677">Repeat</keyword>
<dbReference type="CDD" id="cd18578">
    <property type="entry name" value="ABC_6TM_Pgp_ABCB1_D2_like"/>
    <property type="match status" value="1"/>
</dbReference>
<dbReference type="EMBL" id="CATQJL010000305">
    <property type="protein sequence ID" value="CAJ0601845.1"/>
    <property type="molecule type" value="Genomic_DNA"/>
</dbReference>
<feature type="domain" description="ABC transporter" evidence="12">
    <location>
        <begin position="379"/>
        <end position="615"/>
    </location>
</feature>
<sequence>MGLFKKKEEKEKPSISTESSKGSEEEKEEAPKASIVQLFRYASGFDKLLLLLGCLVSIATGVGMPLMSIIMGNVSQNFMDVTGNYTDPNIIHQFEHDVIQNCLKYVYLGCGIFAAATIQAMCFLTVCENLVNQLRREFFKAILRQDITWYDKNNSGNLATKLFDNLERVKEGTGDKLGLMIQFVAQFFGGFIVAFTYDWKLTLIMMSLSPFMIVCGAFIAKLMASAATEEAKKYAVAGGIAEEVLTSMRTVIAFNGQPYECERYDVALAAGRSTGIKKSLYIGLGLALTFTIMFSSYCLAFWVGTDFVYHGTMKGGTVMTVFFSVMMGSMALGQAGPQFAVLGTAMGAAGSLYQIIDREPEIDAYSTAGMKPSKLRGRISVSSVKFSYPTRPDIPILKGISFEANPGETIALVGSSGCGKSTIIQLLLRYYDPAGGKISIDGIEIDKINIEFLRNYIAVVSQEPVLFNTTIEQNIRYGREDITEAEIIAALRKANAYNFVQSFPDGIKTNVGDRGTQMSGGQKQRIAIARALVRDPKILLLDEATSALDAESEHVVQQALENASQGRTTIVIAHRLSTIRNADRIIAMKDGEVIEVGTHDELIARKGLYHELVNAQVFADVDDDMAKGVGKRKSISSRRSSTSSTGHPELRRLKSQLSHEVEKIEQSDPKKAEKDLERLKKELEEEGAVKANLFKILHYARPEWAFLFFAVFSAIIQGCVFPAFSLFFTEIIEVFARPPGDPDLQSRGHFWALMFLVLGGVEAVCMITQCFFFGLSAERLTMRLRSKVFHNVMRMDATYFDMPRHSPGKITTRLATDAPNVKSAIDYRFGSVFNSFVSVCCGIGIAFYFGWQMALLTIAIFPLSGVGHAVQMRFMSGRAGGDAKEMENSGKIAMEAIENIRTVQALTLEHRLHYQFCRHLDGPHKTNRRRAVMQGASYGFASSVFYFLYAASFRFGLWLILRGDMQPMNVLRVLFAISFTAGSLGFASAYFPEYVKATFAAGLIFNMLKDEPRIDGMTDKGKKPKLTGSIMLNNVYFNYPERPNVPILQGLDVSVQPGETLALVGPSGCGKSTVVSLLERLYDPLDGVVAVDSNDLREMNPTHLRSHIALVSQEPVLFDTSIKDNIVYGLPANSVTEDMIMEVAQRANIHKFISELPDGFNTRVGEKGTQLSGGQKQRIAIARALIRNPKILLLDEATSALDTESEKLVQEALDKASKGRTCIVVAHRLSTVVNCNCIMVVKSGKIVEKGTHNELMQAKGAYWALTQKQNIHTN</sequence>
<keyword evidence="6" id="KW-0547">Nucleotide-binding</keyword>
<dbReference type="InterPro" id="IPR039421">
    <property type="entry name" value="Type_1_exporter"/>
</dbReference>
<dbReference type="Proteomes" id="UP001176961">
    <property type="component" value="Unassembled WGS sequence"/>
</dbReference>
<name>A0AA36H130_CYLNA</name>
<dbReference type="FunFam" id="3.40.50.300:FF:000916">
    <property type="entry name" value="ABC transporter B family member 9"/>
    <property type="match status" value="1"/>
</dbReference>
<dbReference type="SMART" id="SM00382">
    <property type="entry name" value="AAA"/>
    <property type="match status" value="2"/>
</dbReference>
<organism evidence="14 15">
    <name type="scientific">Cylicocyclus nassatus</name>
    <name type="common">Nematode worm</name>
    <dbReference type="NCBI Taxonomy" id="53992"/>
    <lineage>
        <taxon>Eukaryota</taxon>
        <taxon>Metazoa</taxon>
        <taxon>Ecdysozoa</taxon>
        <taxon>Nematoda</taxon>
        <taxon>Chromadorea</taxon>
        <taxon>Rhabditida</taxon>
        <taxon>Rhabditina</taxon>
        <taxon>Rhabditomorpha</taxon>
        <taxon>Strongyloidea</taxon>
        <taxon>Strongylidae</taxon>
        <taxon>Cylicocyclus</taxon>
    </lineage>
</organism>
<dbReference type="Pfam" id="PF00005">
    <property type="entry name" value="ABC_tran"/>
    <property type="match status" value="2"/>
</dbReference>
<dbReference type="FunFam" id="1.20.1560.10:FF:000121">
    <property type="entry name" value="ABC transporter B family member 9"/>
    <property type="match status" value="1"/>
</dbReference>
<dbReference type="GO" id="GO:0015421">
    <property type="term" value="F:ABC-type oligopeptide transporter activity"/>
    <property type="evidence" value="ECO:0007669"/>
    <property type="project" value="TreeGrafter"/>
</dbReference>
<dbReference type="InterPro" id="IPR011527">
    <property type="entry name" value="ABC1_TM_dom"/>
</dbReference>
<evidence type="ECO:0000256" key="5">
    <source>
        <dbReference type="ARBA" id="ARBA00022737"/>
    </source>
</evidence>
<keyword evidence="8 11" id="KW-1133">Transmembrane helix</keyword>
<evidence type="ECO:0000256" key="9">
    <source>
        <dbReference type="ARBA" id="ARBA00023136"/>
    </source>
</evidence>
<dbReference type="FunFam" id="1.20.1560.10:FF:000018">
    <property type="entry name" value="ATP-binding cassette subfamily B member 11"/>
    <property type="match status" value="1"/>
</dbReference>
<evidence type="ECO:0000313" key="15">
    <source>
        <dbReference type="Proteomes" id="UP001176961"/>
    </source>
</evidence>
<evidence type="ECO:0000256" key="3">
    <source>
        <dbReference type="ARBA" id="ARBA00022448"/>
    </source>
</evidence>
<feature type="transmembrane region" description="Helical" evidence="11">
    <location>
        <begin position="203"/>
        <end position="224"/>
    </location>
</feature>
<evidence type="ECO:0000256" key="1">
    <source>
        <dbReference type="ARBA" id="ARBA00004141"/>
    </source>
</evidence>
<dbReference type="PANTHER" id="PTHR43394">
    <property type="entry name" value="ATP-DEPENDENT PERMEASE MDL1, MITOCHONDRIAL"/>
    <property type="match status" value="1"/>
</dbReference>
<evidence type="ECO:0000256" key="6">
    <source>
        <dbReference type="ARBA" id="ARBA00022741"/>
    </source>
</evidence>
<dbReference type="PROSITE" id="PS00211">
    <property type="entry name" value="ABC_TRANSPORTER_1"/>
    <property type="match status" value="2"/>
</dbReference>
<feature type="transmembrane region" description="Helical" evidence="11">
    <location>
        <begin position="280"/>
        <end position="303"/>
    </location>
</feature>
<dbReference type="Gene3D" id="3.40.50.300">
    <property type="entry name" value="P-loop containing nucleotide triphosphate hydrolases"/>
    <property type="match status" value="2"/>
</dbReference>
<evidence type="ECO:0000256" key="8">
    <source>
        <dbReference type="ARBA" id="ARBA00022989"/>
    </source>
</evidence>
<keyword evidence="4 11" id="KW-0812">Transmembrane</keyword>
<dbReference type="GO" id="GO:0005524">
    <property type="term" value="F:ATP binding"/>
    <property type="evidence" value="ECO:0007669"/>
    <property type="project" value="UniProtKB-KW"/>
</dbReference>
<dbReference type="PANTHER" id="PTHR43394:SF27">
    <property type="entry name" value="ATP-DEPENDENT TRANSLOCASE ABCB1-LIKE"/>
    <property type="match status" value="1"/>
</dbReference>
<evidence type="ECO:0000259" key="13">
    <source>
        <dbReference type="PROSITE" id="PS50929"/>
    </source>
</evidence>
<comment type="caution">
    <text evidence="14">The sequence shown here is derived from an EMBL/GenBank/DDBJ whole genome shotgun (WGS) entry which is preliminary data.</text>
</comment>
<evidence type="ECO:0000256" key="7">
    <source>
        <dbReference type="ARBA" id="ARBA00022840"/>
    </source>
</evidence>